<name>A0A2P6NPJ0_9EUKA</name>
<dbReference type="NCBIfam" id="TIGR00092">
    <property type="entry name" value="redox-regulated ATPase YchF"/>
    <property type="match status" value="1"/>
</dbReference>
<evidence type="ECO:0000313" key="7">
    <source>
        <dbReference type="Proteomes" id="UP000241769"/>
    </source>
</evidence>
<dbReference type="CDD" id="cd01900">
    <property type="entry name" value="YchF"/>
    <property type="match status" value="1"/>
</dbReference>
<feature type="transmembrane region" description="Helical" evidence="4">
    <location>
        <begin position="654"/>
        <end position="675"/>
    </location>
</feature>
<dbReference type="InterPro" id="IPR041706">
    <property type="entry name" value="YchF_N"/>
</dbReference>
<evidence type="ECO:0000256" key="4">
    <source>
        <dbReference type="SAM" id="Phobius"/>
    </source>
</evidence>
<dbReference type="PRINTS" id="PR00326">
    <property type="entry name" value="GTP1OBG"/>
</dbReference>
<feature type="transmembrane region" description="Helical" evidence="4">
    <location>
        <begin position="577"/>
        <end position="598"/>
    </location>
</feature>
<comment type="caution">
    <text evidence="6">The sequence shown here is derived from an EMBL/GenBank/DDBJ whole genome shotgun (WGS) entry which is preliminary data.</text>
</comment>
<feature type="transmembrane region" description="Helical" evidence="4">
    <location>
        <begin position="517"/>
        <end position="538"/>
    </location>
</feature>
<reference evidence="6 7" key="1">
    <citation type="journal article" date="2018" name="Genome Biol. Evol.">
        <title>Multiple Roots of Fruiting Body Formation in Amoebozoa.</title>
        <authorList>
            <person name="Hillmann F."/>
            <person name="Forbes G."/>
            <person name="Novohradska S."/>
            <person name="Ferling I."/>
            <person name="Riege K."/>
            <person name="Groth M."/>
            <person name="Westermann M."/>
            <person name="Marz M."/>
            <person name="Spaller T."/>
            <person name="Winckler T."/>
            <person name="Schaap P."/>
            <person name="Glockner G."/>
        </authorList>
    </citation>
    <scope>NUCLEOTIDE SEQUENCE [LARGE SCALE GENOMIC DNA]</scope>
    <source>
        <strain evidence="6 7">Jena</strain>
    </source>
</reference>
<dbReference type="Gene3D" id="3.40.50.300">
    <property type="entry name" value="P-loop containing nucleotide triphosphate hydrolases"/>
    <property type="match status" value="1"/>
</dbReference>
<dbReference type="GO" id="GO:0005524">
    <property type="term" value="F:ATP binding"/>
    <property type="evidence" value="ECO:0007669"/>
    <property type="project" value="UniProtKB-KW"/>
</dbReference>
<accession>A0A2P6NPJ0</accession>
<feature type="transmembrane region" description="Helical" evidence="4">
    <location>
        <begin position="610"/>
        <end position="634"/>
    </location>
</feature>
<feature type="transmembrane region" description="Helical" evidence="4">
    <location>
        <begin position="545"/>
        <end position="565"/>
    </location>
</feature>
<dbReference type="Gene3D" id="3.10.20.30">
    <property type="match status" value="1"/>
</dbReference>
<dbReference type="InParanoid" id="A0A2P6NPJ0"/>
<dbReference type="GO" id="GO:0005737">
    <property type="term" value="C:cytoplasm"/>
    <property type="evidence" value="ECO:0007669"/>
    <property type="project" value="TreeGrafter"/>
</dbReference>
<feature type="transmembrane region" description="Helical" evidence="4">
    <location>
        <begin position="467"/>
        <end position="492"/>
    </location>
</feature>
<dbReference type="GO" id="GO:0005525">
    <property type="term" value="F:GTP binding"/>
    <property type="evidence" value="ECO:0007669"/>
    <property type="project" value="InterPro"/>
</dbReference>
<keyword evidence="4" id="KW-0812">Transmembrane</keyword>
<dbReference type="PANTHER" id="PTHR23305:SF18">
    <property type="entry name" value="OBG-TYPE G DOMAIN-CONTAINING PROTEIN"/>
    <property type="match status" value="1"/>
</dbReference>
<feature type="transmembrane region" description="Helical" evidence="4">
    <location>
        <begin position="432"/>
        <end position="455"/>
    </location>
</feature>
<gene>
    <name evidence="6" type="ORF">PROFUN_06000</name>
</gene>
<dbReference type="InterPro" id="IPR004396">
    <property type="entry name" value="ATPase_YchF/OLA1"/>
</dbReference>
<dbReference type="InterPro" id="IPR031167">
    <property type="entry name" value="G_OBG"/>
</dbReference>
<dbReference type="InterPro" id="IPR023298">
    <property type="entry name" value="ATPase_P-typ_TM_dom_sf"/>
</dbReference>
<dbReference type="GO" id="GO:0016887">
    <property type="term" value="F:ATP hydrolysis activity"/>
    <property type="evidence" value="ECO:0007669"/>
    <property type="project" value="InterPro"/>
</dbReference>
<keyword evidence="2" id="KW-0547">Nucleotide-binding</keyword>
<evidence type="ECO:0000256" key="3">
    <source>
        <dbReference type="ARBA" id="ARBA00022840"/>
    </source>
</evidence>
<evidence type="ECO:0000259" key="5">
    <source>
        <dbReference type="PROSITE" id="PS51710"/>
    </source>
</evidence>
<dbReference type="STRING" id="1890364.A0A2P6NPJ0"/>
<organism evidence="6 7">
    <name type="scientific">Planoprotostelium fungivorum</name>
    <dbReference type="NCBI Taxonomy" id="1890364"/>
    <lineage>
        <taxon>Eukaryota</taxon>
        <taxon>Amoebozoa</taxon>
        <taxon>Evosea</taxon>
        <taxon>Variosea</taxon>
        <taxon>Cavosteliida</taxon>
        <taxon>Cavosteliaceae</taxon>
        <taxon>Planoprotostelium</taxon>
    </lineage>
</organism>
<dbReference type="GO" id="GO:0046872">
    <property type="term" value="F:metal ion binding"/>
    <property type="evidence" value="ECO:0007669"/>
    <property type="project" value="UniProtKB-KW"/>
</dbReference>
<feature type="domain" description="OBG-type G" evidence="5">
    <location>
        <begin position="45"/>
        <end position="291"/>
    </location>
</feature>
<dbReference type="InterPro" id="IPR006073">
    <property type="entry name" value="GTP-bd"/>
</dbReference>
<keyword evidence="4" id="KW-0472">Membrane</keyword>
<dbReference type="PROSITE" id="PS51710">
    <property type="entry name" value="G_OBG"/>
    <property type="match status" value="1"/>
</dbReference>
<dbReference type="PANTHER" id="PTHR23305">
    <property type="entry name" value="OBG GTPASE FAMILY"/>
    <property type="match status" value="1"/>
</dbReference>
<dbReference type="Gene3D" id="1.10.150.300">
    <property type="entry name" value="TGS-like domain"/>
    <property type="match status" value="1"/>
</dbReference>
<dbReference type="Proteomes" id="UP000241769">
    <property type="component" value="Unassembled WGS sequence"/>
</dbReference>
<evidence type="ECO:0000313" key="6">
    <source>
        <dbReference type="EMBL" id="PRP85808.1"/>
    </source>
</evidence>
<keyword evidence="7" id="KW-1185">Reference proteome</keyword>
<dbReference type="SUPFAM" id="SSF81271">
    <property type="entry name" value="TGS-like"/>
    <property type="match status" value="1"/>
</dbReference>
<dbReference type="Pfam" id="PF06071">
    <property type="entry name" value="YchF-GTPase_C"/>
    <property type="match status" value="1"/>
</dbReference>
<evidence type="ECO:0000256" key="2">
    <source>
        <dbReference type="ARBA" id="ARBA00022741"/>
    </source>
</evidence>
<keyword evidence="4" id="KW-1133">Transmembrane helix</keyword>
<dbReference type="OrthoDB" id="424823at2759"/>
<protein>
    <recommendedName>
        <fullName evidence="5">OBG-type G domain-containing protein</fullName>
    </recommendedName>
</protein>
<dbReference type="InterPro" id="IPR013029">
    <property type="entry name" value="YchF_C"/>
</dbReference>
<proteinExistence type="predicted"/>
<dbReference type="InterPro" id="IPR012676">
    <property type="entry name" value="TGS-like"/>
</dbReference>
<keyword evidence="3" id="KW-0067">ATP-binding</keyword>
<dbReference type="AlphaFoldDB" id="A0A2P6NPJ0"/>
<evidence type="ECO:0000256" key="1">
    <source>
        <dbReference type="ARBA" id="ARBA00022723"/>
    </source>
</evidence>
<dbReference type="InterPro" id="IPR023192">
    <property type="entry name" value="TGS-like_dom_sf"/>
</dbReference>
<keyword evidence="1" id="KW-0479">Metal-binding</keyword>
<dbReference type="Pfam" id="PF01926">
    <property type="entry name" value="MMR_HSR1"/>
    <property type="match status" value="1"/>
</dbReference>
<dbReference type="SUPFAM" id="SSF81665">
    <property type="entry name" value="Calcium ATPase, transmembrane domain M"/>
    <property type="match status" value="1"/>
</dbReference>
<dbReference type="EMBL" id="MDYQ01000039">
    <property type="protein sequence ID" value="PRP85808.1"/>
    <property type="molecule type" value="Genomic_DNA"/>
</dbReference>
<dbReference type="InterPro" id="IPR012675">
    <property type="entry name" value="Beta-grasp_dom_sf"/>
</dbReference>
<dbReference type="SUPFAM" id="SSF52540">
    <property type="entry name" value="P-loop containing nucleoside triphosphate hydrolases"/>
    <property type="match status" value="1"/>
</dbReference>
<sequence length="768" mass="85688">MQRILLVRPRSQLPSFSSLHSSFNRSILRTYATKPVSQYTREACRSVGIVGMPNIGKSTLFNALTSAQIAEASNYPFCTIEPNIAKLAVPDERLAQLAQVQGSKKTVSAQIEFYDIAGLVRGASKGEGLGNKFLANIREVSVIVHCVRCFEDEEITHVDKTVNPLRDIDTINTELILADLESLEKAKSKRASKPKEVAVITRTMAALENGKFASSLELNESDYEIFKSLRLLTAKPVMFVCNVKEGDTAGNSYTEKVETLAKKENTPVVIISARIEEEIALMDEETKKGMTQEDLLSLGASAEAGLPRLIKESRRLLGQQTYYTCGPIESRAWSIPVGTKAKEAAGVIHSDMSSGFIKAEVVGFDQFIEIGKEVSPGTDDAARSRGKVRIEGPAYEWLLRRVCRQTHCKKFAQDREVHTMPVVDNASREATIAIFTAGVALFGVIGAVSLWLYIWTRKSKEERDTKFYCIAIYFLSCLFCIFRGILCILYAWTNTNETLPTAHPAIDMLVNTVPETLYITILFFLSAILMAQSSALEIKKWPERSIIIAFVSSIWIIIPCLTIAINVKNLEPQRLSAIHLLCITTIYVIANVVLMPFHHRRDRILLPLKMCLGVLLLSAILHAVLRGLWTFFALPEIAGEKFLNTPYHLAYCAYYFILLEAFPIGGLLLLVPLYYMNVIKSGYTQLPQYPSAKLSCGMVTPASKEFFLCIVVPRPTLRRFCFGSLREVPYEDTPESTQVVSYVSGILNNWTVRHRAIQPPASSEVSYI</sequence>
<dbReference type="InterPro" id="IPR027417">
    <property type="entry name" value="P-loop_NTPase"/>
</dbReference>
<dbReference type="FunFam" id="1.10.150.300:FF:000001">
    <property type="entry name" value="Ribosome-binding ATPase YchF"/>
    <property type="match status" value="1"/>
</dbReference>